<dbReference type="InterPro" id="IPR002912">
    <property type="entry name" value="ACT_dom"/>
</dbReference>
<gene>
    <name evidence="10" type="ORF">E4P47_00335</name>
</gene>
<evidence type="ECO:0000256" key="6">
    <source>
        <dbReference type="ARBA" id="ARBA00022840"/>
    </source>
</evidence>
<dbReference type="UniPathway" id="UPA00034">
    <property type="reaction ID" value="UER00015"/>
</dbReference>
<keyword evidence="5 8" id="KW-0418">Kinase</keyword>
<sequence length="449" mass="50485">MIQSNNYSDLVVMKFGGTSVGNAERIRNVAQLVSTEGRKIVVLSAMSGVTNRLVEISQLYYSNNAQGALNKINELESLYHAVIHDLYKDEKNRASSRAFVAEIMDFLRGFKGEYFTDFEERQVLAQGEIISVEMMRLHLVEEGLKAIKISALDYMITNKQGEPNQKLIKEQLLELLSHYPQQQIFITEGYICRNAYLEVDNLKRGGSDYTASLVGAAVDAKEIQIWTDIDGLHNNDPRMVSHTTAVRHLHFDEAAELAYFGAKILHPTCIHPAKMANIPVRLLNSMEPSAEGTFISNRIIEGELKAVAAKDGITVLRILSTRMLLAQGFLRKVFEIFERHQTPVDMVTTSEVAVSLTIDNPNRLEEILSELNKIAHVSVDENMSIISVVGDLNWKNVGFESKVIEALQDIPVRMISYGGSNYGVSILVRNEDKIESLRLLSYHLFHEEV</sequence>
<dbReference type="NCBIfam" id="TIGR00657">
    <property type="entry name" value="asp_kinases"/>
    <property type="match status" value="1"/>
</dbReference>
<evidence type="ECO:0000313" key="10">
    <source>
        <dbReference type="EMBL" id="TFH97437.1"/>
    </source>
</evidence>
<dbReference type="InterPro" id="IPR001341">
    <property type="entry name" value="Asp_kinase"/>
</dbReference>
<dbReference type="SUPFAM" id="SSF53633">
    <property type="entry name" value="Carbamate kinase-like"/>
    <property type="match status" value="1"/>
</dbReference>
<keyword evidence="6" id="KW-0067">ATP-binding</keyword>
<dbReference type="STRING" id="1122973.GCA_000379925_00639"/>
<dbReference type="GO" id="GO:0009088">
    <property type="term" value="P:threonine biosynthetic process"/>
    <property type="evidence" value="ECO:0007669"/>
    <property type="project" value="UniProtKB-UniPathway"/>
</dbReference>
<dbReference type="PANTHER" id="PTHR21499">
    <property type="entry name" value="ASPARTATE KINASE"/>
    <property type="match status" value="1"/>
</dbReference>
<keyword evidence="4" id="KW-0547">Nucleotide-binding</keyword>
<dbReference type="Gene3D" id="3.40.1160.10">
    <property type="entry name" value="Acetylglutamate kinase-like"/>
    <property type="match status" value="1"/>
</dbReference>
<evidence type="ECO:0000256" key="1">
    <source>
        <dbReference type="ARBA" id="ARBA00004766"/>
    </source>
</evidence>
<dbReference type="UniPathway" id="UPA00050">
    <property type="reaction ID" value="UER00461"/>
</dbReference>
<dbReference type="UniPathway" id="UPA00051">
    <property type="reaction ID" value="UER00462"/>
</dbReference>
<dbReference type="GO" id="GO:0005524">
    <property type="term" value="F:ATP binding"/>
    <property type="evidence" value="ECO:0007669"/>
    <property type="project" value="UniProtKB-KW"/>
</dbReference>
<dbReference type="GO" id="GO:0005829">
    <property type="term" value="C:cytosol"/>
    <property type="evidence" value="ECO:0007669"/>
    <property type="project" value="TreeGrafter"/>
</dbReference>
<dbReference type="PROSITE" id="PS00324">
    <property type="entry name" value="ASPARTOKINASE"/>
    <property type="match status" value="1"/>
</dbReference>
<dbReference type="PANTHER" id="PTHR21499:SF59">
    <property type="entry name" value="ASPARTOKINASE"/>
    <property type="match status" value="1"/>
</dbReference>
<accession>A0A4Y8WSC6</accession>
<dbReference type="Pfam" id="PF00696">
    <property type="entry name" value="AA_kinase"/>
    <property type="match status" value="1"/>
</dbReference>
<dbReference type="InterPro" id="IPR036393">
    <property type="entry name" value="AceGlu_kinase-like_sf"/>
</dbReference>
<dbReference type="GO" id="GO:0009089">
    <property type="term" value="P:lysine biosynthetic process via diaminopimelate"/>
    <property type="evidence" value="ECO:0007669"/>
    <property type="project" value="UniProtKB-UniPathway"/>
</dbReference>
<comment type="similarity">
    <text evidence="2 8">Belongs to the aspartokinase family.</text>
</comment>
<evidence type="ECO:0000256" key="7">
    <source>
        <dbReference type="ARBA" id="ARBA00047872"/>
    </source>
</evidence>
<dbReference type="EC" id="2.7.2.4" evidence="8"/>
<dbReference type="InterPro" id="IPR054352">
    <property type="entry name" value="ACT_Aspartokinase"/>
</dbReference>
<evidence type="ECO:0000256" key="8">
    <source>
        <dbReference type="RuleBase" id="RU003448"/>
    </source>
</evidence>
<evidence type="ECO:0000256" key="3">
    <source>
        <dbReference type="ARBA" id="ARBA00022679"/>
    </source>
</evidence>
<dbReference type="SUPFAM" id="SSF55021">
    <property type="entry name" value="ACT-like"/>
    <property type="match status" value="2"/>
</dbReference>
<dbReference type="OrthoDB" id="9799110at2"/>
<dbReference type="GO" id="GO:0009090">
    <property type="term" value="P:homoserine biosynthetic process"/>
    <property type="evidence" value="ECO:0007669"/>
    <property type="project" value="TreeGrafter"/>
</dbReference>
<comment type="catalytic activity">
    <reaction evidence="7 8">
        <text>L-aspartate + ATP = 4-phospho-L-aspartate + ADP</text>
        <dbReference type="Rhea" id="RHEA:23776"/>
        <dbReference type="ChEBI" id="CHEBI:29991"/>
        <dbReference type="ChEBI" id="CHEBI:30616"/>
        <dbReference type="ChEBI" id="CHEBI:57535"/>
        <dbReference type="ChEBI" id="CHEBI:456216"/>
        <dbReference type="EC" id="2.7.2.4"/>
    </reaction>
</comment>
<dbReference type="Pfam" id="PF22468">
    <property type="entry name" value="ACT_9"/>
    <property type="match status" value="1"/>
</dbReference>
<proteinExistence type="inferred from homology"/>
<dbReference type="PROSITE" id="PS51671">
    <property type="entry name" value="ACT"/>
    <property type="match status" value="1"/>
</dbReference>
<dbReference type="InterPro" id="IPR018042">
    <property type="entry name" value="Aspartate_kinase_CS"/>
</dbReference>
<comment type="pathway">
    <text evidence="9">Amino-acid biosynthesis; L-methionine biosynthesis via de novo pathway; L-homoserine from L-aspartate: step 1/3.</text>
</comment>
<dbReference type="RefSeq" id="WP_134849362.1">
    <property type="nucleotide sequence ID" value="NZ_CP197400.1"/>
</dbReference>
<dbReference type="InterPro" id="IPR005260">
    <property type="entry name" value="Asp_kin_monofn"/>
</dbReference>
<dbReference type="Proteomes" id="UP000297225">
    <property type="component" value="Unassembled WGS sequence"/>
</dbReference>
<name>A0A4Y8WSC6_9PORP</name>
<dbReference type="GO" id="GO:0004072">
    <property type="term" value="F:aspartate kinase activity"/>
    <property type="evidence" value="ECO:0007669"/>
    <property type="project" value="UniProtKB-EC"/>
</dbReference>
<comment type="pathway">
    <text evidence="1 9">Amino-acid biosynthesis; L-lysine biosynthesis via DAP pathway; (S)-tetrahydrodipicolinate from L-aspartate: step 1/4.</text>
</comment>
<dbReference type="CDD" id="cd04912">
    <property type="entry name" value="ACT_AKiii-LysC-EC-like_1"/>
    <property type="match status" value="1"/>
</dbReference>
<dbReference type="InterPro" id="IPR045865">
    <property type="entry name" value="ACT-like_dom_sf"/>
</dbReference>
<evidence type="ECO:0000256" key="5">
    <source>
        <dbReference type="ARBA" id="ARBA00022777"/>
    </source>
</evidence>
<keyword evidence="3 8" id="KW-0808">Transferase</keyword>
<comment type="pathway">
    <text evidence="9">Amino-acid biosynthesis; L-threonine biosynthesis; L-threonine from L-aspartate: step 1/5.</text>
</comment>
<reference evidence="10 11" key="1">
    <citation type="submission" date="2019-03" db="EMBL/GenBank/DDBJ databases">
        <title>Porphyromonas levii Isolated from the Uterus of Dairy Cows.</title>
        <authorList>
            <person name="Francis A.M."/>
        </authorList>
    </citation>
    <scope>NUCLEOTIDE SEQUENCE [LARGE SCALE GENOMIC DNA]</scope>
    <source>
        <strain evidence="10 11">AF5678</strain>
    </source>
</reference>
<dbReference type="Gene3D" id="3.30.70.260">
    <property type="match status" value="2"/>
</dbReference>
<dbReference type="AlphaFoldDB" id="A0A4Y8WSC6"/>
<evidence type="ECO:0000313" key="11">
    <source>
        <dbReference type="Proteomes" id="UP000297225"/>
    </source>
</evidence>
<evidence type="ECO:0000256" key="2">
    <source>
        <dbReference type="ARBA" id="ARBA00010122"/>
    </source>
</evidence>
<keyword evidence="9" id="KW-0028">Amino-acid biosynthesis</keyword>
<keyword evidence="11" id="KW-1185">Reference proteome</keyword>
<organism evidence="10 11">
    <name type="scientific">Porphyromonas levii</name>
    <dbReference type="NCBI Taxonomy" id="28114"/>
    <lineage>
        <taxon>Bacteria</taxon>
        <taxon>Pseudomonadati</taxon>
        <taxon>Bacteroidota</taxon>
        <taxon>Bacteroidia</taxon>
        <taxon>Bacteroidales</taxon>
        <taxon>Porphyromonadaceae</taxon>
        <taxon>Porphyromonas</taxon>
    </lineage>
</organism>
<protein>
    <recommendedName>
        <fullName evidence="8">Aspartokinase</fullName>
        <ecNumber evidence="8">2.7.2.4</ecNumber>
    </recommendedName>
</protein>
<comment type="caution">
    <text evidence="10">The sequence shown here is derived from an EMBL/GenBank/DDBJ whole genome shotgun (WGS) entry which is preliminary data.</text>
</comment>
<dbReference type="EMBL" id="SPNC01000002">
    <property type="protein sequence ID" value="TFH97437.1"/>
    <property type="molecule type" value="Genomic_DNA"/>
</dbReference>
<evidence type="ECO:0000256" key="9">
    <source>
        <dbReference type="RuleBase" id="RU004249"/>
    </source>
</evidence>
<evidence type="ECO:0000256" key="4">
    <source>
        <dbReference type="ARBA" id="ARBA00022741"/>
    </source>
</evidence>
<dbReference type="PIRSF" id="PIRSF000726">
    <property type="entry name" value="Asp_kin"/>
    <property type="match status" value="1"/>
</dbReference>
<dbReference type="InterPro" id="IPR001048">
    <property type="entry name" value="Asp/Glu/Uridylate_kinase"/>
</dbReference>